<evidence type="ECO:0000256" key="3">
    <source>
        <dbReference type="ARBA" id="ARBA00022692"/>
    </source>
</evidence>
<evidence type="ECO:0000256" key="2">
    <source>
        <dbReference type="ARBA" id="ARBA00022475"/>
    </source>
</evidence>
<feature type="transmembrane region" description="Helical" evidence="7">
    <location>
        <begin position="295"/>
        <end position="313"/>
    </location>
</feature>
<dbReference type="PANTHER" id="PTHR23513:SF11">
    <property type="entry name" value="STAPHYLOFERRIN A TRANSPORTER"/>
    <property type="match status" value="1"/>
</dbReference>
<keyword evidence="3 7" id="KW-0812">Transmembrane</keyword>
<dbReference type="SUPFAM" id="SSF103473">
    <property type="entry name" value="MFS general substrate transporter"/>
    <property type="match status" value="1"/>
</dbReference>
<accession>A0ABP4KRT9</accession>
<dbReference type="Gene3D" id="1.20.1250.20">
    <property type="entry name" value="MFS general substrate transporter like domains"/>
    <property type="match status" value="1"/>
</dbReference>
<gene>
    <name evidence="8" type="ORF">GCM10009827_019820</name>
</gene>
<dbReference type="RefSeq" id="WP_344501501.1">
    <property type="nucleotide sequence ID" value="NZ_BAAAQD010000003.1"/>
</dbReference>
<evidence type="ECO:0000256" key="4">
    <source>
        <dbReference type="ARBA" id="ARBA00022989"/>
    </source>
</evidence>
<dbReference type="CDD" id="cd06173">
    <property type="entry name" value="MFS_MefA_like"/>
    <property type="match status" value="1"/>
</dbReference>
<name>A0ABP4KRT9_9ACTN</name>
<dbReference type="EMBL" id="BAAAQD010000003">
    <property type="protein sequence ID" value="GAA1506152.1"/>
    <property type="molecule type" value="Genomic_DNA"/>
</dbReference>
<feature type="compositionally biased region" description="Basic and acidic residues" evidence="6">
    <location>
        <begin position="498"/>
        <end position="510"/>
    </location>
</feature>
<keyword evidence="5 7" id="KW-0472">Membrane</keyword>
<reference evidence="9" key="1">
    <citation type="journal article" date="2019" name="Int. J. Syst. Evol. Microbiol.">
        <title>The Global Catalogue of Microorganisms (GCM) 10K type strain sequencing project: providing services to taxonomists for standard genome sequencing and annotation.</title>
        <authorList>
            <consortium name="The Broad Institute Genomics Platform"/>
            <consortium name="The Broad Institute Genome Sequencing Center for Infectious Disease"/>
            <person name="Wu L."/>
            <person name="Ma J."/>
        </authorList>
    </citation>
    <scope>NUCLEOTIDE SEQUENCE [LARGE SCALE GENOMIC DNA]</scope>
    <source>
        <strain evidence="9">JCM 15933</strain>
    </source>
</reference>
<evidence type="ECO:0008006" key="10">
    <source>
        <dbReference type="Google" id="ProtNLM"/>
    </source>
</evidence>
<keyword evidence="9" id="KW-1185">Reference proteome</keyword>
<feature type="transmembrane region" description="Helical" evidence="7">
    <location>
        <begin position="99"/>
        <end position="124"/>
    </location>
</feature>
<feature type="transmembrane region" description="Helical" evidence="7">
    <location>
        <begin position="56"/>
        <end position="79"/>
    </location>
</feature>
<comment type="caution">
    <text evidence="8">The sequence shown here is derived from an EMBL/GenBank/DDBJ whole genome shotgun (WGS) entry which is preliminary data.</text>
</comment>
<protein>
    <recommendedName>
        <fullName evidence="10">MFS transporter</fullName>
    </recommendedName>
</protein>
<feature type="transmembrane region" description="Helical" evidence="7">
    <location>
        <begin position="385"/>
        <end position="404"/>
    </location>
</feature>
<evidence type="ECO:0000313" key="9">
    <source>
        <dbReference type="Proteomes" id="UP001501470"/>
    </source>
</evidence>
<keyword evidence="2" id="KW-1003">Cell membrane</keyword>
<organism evidence="8 9">
    <name type="scientific">Dactylosporangium maewongense</name>
    <dbReference type="NCBI Taxonomy" id="634393"/>
    <lineage>
        <taxon>Bacteria</taxon>
        <taxon>Bacillati</taxon>
        <taxon>Actinomycetota</taxon>
        <taxon>Actinomycetes</taxon>
        <taxon>Micromonosporales</taxon>
        <taxon>Micromonosporaceae</taxon>
        <taxon>Dactylosporangium</taxon>
    </lineage>
</organism>
<dbReference type="PANTHER" id="PTHR23513">
    <property type="entry name" value="INTEGRAL MEMBRANE EFFLUX PROTEIN-RELATED"/>
    <property type="match status" value="1"/>
</dbReference>
<proteinExistence type="predicted"/>
<evidence type="ECO:0000256" key="5">
    <source>
        <dbReference type="ARBA" id="ARBA00023136"/>
    </source>
</evidence>
<comment type="subcellular location">
    <subcellularLocation>
        <location evidence="1">Cell membrane</location>
        <topology evidence="1">Multi-pass membrane protein</topology>
    </subcellularLocation>
</comment>
<sequence>MSDPDESAERPAGAWEVLADREYRAVFTASALSWFGDSAARAAVIALVYQRTESPIASAAAFAISYLPWLGIGAVLSAITERHSYRKIMILSDLIRMGIMTALAVFGGLPVGALIGLLFISALLSPPFDSARSALLPRILQGERYVTALTLQRTSGQFALIAGYAVGAALTAVDARYALLLNAASFGLSALLVAVRVQERTPSLTADKRTNLLRESAEGYTVVFRSPVMRSIALIVFCGVCFGVVPEGLAAAWSADLAGGPNAVYLGTIMVAAAVGFVAGSIVMTWLVKPQRRNAFIRPFSLLTPLALVPALFDLNIYGVLAMTLISGAALSGTLPATNGLFVQVLPPAYRARAFGVMQSGVHLIQGGSILFTGWLATHNPLPQVVGYFAIAGVVVMAVIVATWPAHATIADAVAANKVQVAADAHAASPGGDEDFGEVTIDLGRAPLAARRSRPSPGPAQRRTPSAESRAESRAESSADPDAAERGPAQRRMPVSDPEERTVDLSERTTDLGALPPRSLSRGRGIVDG</sequence>
<evidence type="ECO:0000256" key="6">
    <source>
        <dbReference type="SAM" id="MobiDB-lite"/>
    </source>
</evidence>
<feature type="compositionally biased region" description="Low complexity" evidence="6">
    <location>
        <begin position="459"/>
        <end position="468"/>
    </location>
</feature>
<evidence type="ECO:0000313" key="8">
    <source>
        <dbReference type="EMBL" id="GAA1506152.1"/>
    </source>
</evidence>
<evidence type="ECO:0000256" key="7">
    <source>
        <dbReference type="SAM" id="Phobius"/>
    </source>
</evidence>
<dbReference type="InterPro" id="IPR011701">
    <property type="entry name" value="MFS"/>
</dbReference>
<feature type="transmembrane region" description="Helical" evidence="7">
    <location>
        <begin position="319"/>
        <end position="342"/>
    </location>
</feature>
<feature type="transmembrane region" description="Helical" evidence="7">
    <location>
        <begin position="354"/>
        <end position="373"/>
    </location>
</feature>
<keyword evidence="4 7" id="KW-1133">Transmembrane helix</keyword>
<dbReference type="Pfam" id="PF07690">
    <property type="entry name" value="MFS_1"/>
    <property type="match status" value="1"/>
</dbReference>
<evidence type="ECO:0000256" key="1">
    <source>
        <dbReference type="ARBA" id="ARBA00004651"/>
    </source>
</evidence>
<dbReference type="InterPro" id="IPR036259">
    <property type="entry name" value="MFS_trans_sf"/>
</dbReference>
<dbReference type="Proteomes" id="UP001501470">
    <property type="component" value="Unassembled WGS sequence"/>
</dbReference>
<feature type="transmembrane region" description="Helical" evidence="7">
    <location>
        <begin position="265"/>
        <end position="288"/>
    </location>
</feature>
<feature type="region of interest" description="Disordered" evidence="6">
    <location>
        <begin position="448"/>
        <end position="529"/>
    </location>
</feature>
<feature type="transmembrane region" description="Helical" evidence="7">
    <location>
        <begin position="232"/>
        <end position="253"/>
    </location>
</feature>